<gene>
    <name evidence="3" type="ORF">WJ0W_000377</name>
</gene>
<dbReference type="PANTHER" id="PTHR33055">
    <property type="entry name" value="TRANSPOSASE FOR INSERTION SEQUENCE ELEMENT IS1111A"/>
    <property type="match status" value="1"/>
</dbReference>
<dbReference type="InterPro" id="IPR002525">
    <property type="entry name" value="Transp_IS110-like_N"/>
</dbReference>
<dbReference type="PANTHER" id="PTHR33055:SF15">
    <property type="entry name" value="TRANSPOSASE-RELATED"/>
    <property type="match status" value="1"/>
</dbReference>
<dbReference type="InterPro" id="IPR047650">
    <property type="entry name" value="Transpos_IS110"/>
</dbReference>
<protein>
    <submittedName>
        <fullName evidence="3">IS110 family transposase</fullName>
    </submittedName>
</protein>
<dbReference type="Proteomes" id="UP001154322">
    <property type="component" value="Unassembled WGS sequence"/>
</dbReference>
<comment type="caution">
    <text evidence="3">The sequence shown here is derived from an EMBL/GenBank/DDBJ whole genome shotgun (WGS) entry which is preliminary data.</text>
</comment>
<dbReference type="Pfam" id="PF01548">
    <property type="entry name" value="DEDD_Tnp_IS110"/>
    <property type="match status" value="1"/>
</dbReference>
<proteinExistence type="predicted"/>
<dbReference type="Pfam" id="PF02371">
    <property type="entry name" value="Transposase_20"/>
    <property type="match status" value="1"/>
</dbReference>
<organism evidence="3 4">
    <name type="scientific">Paenibacillus melissococcoides</name>
    <dbReference type="NCBI Taxonomy" id="2912268"/>
    <lineage>
        <taxon>Bacteria</taxon>
        <taxon>Bacillati</taxon>
        <taxon>Bacillota</taxon>
        <taxon>Bacilli</taxon>
        <taxon>Bacillales</taxon>
        <taxon>Paenibacillaceae</taxon>
        <taxon>Paenibacillus</taxon>
    </lineage>
</organism>
<evidence type="ECO:0000313" key="3">
    <source>
        <dbReference type="EMBL" id="CAH8243150.1"/>
    </source>
</evidence>
<keyword evidence="4" id="KW-1185">Reference proteome</keyword>
<evidence type="ECO:0000313" key="4">
    <source>
        <dbReference type="Proteomes" id="UP001154322"/>
    </source>
</evidence>
<dbReference type="InterPro" id="IPR003346">
    <property type="entry name" value="Transposase_20"/>
</dbReference>
<evidence type="ECO:0000259" key="2">
    <source>
        <dbReference type="Pfam" id="PF02371"/>
    </source>
</evidence>
<sequence>MKDTTKYVGLDVSKEKISVAIAEEGREQARYWGEIPHKPEAVRKLVKQLGSPSTLEVCYEAGPTGYDLYRWLTSMGISCSVIAPSLIPARPGDHIKTDRRDALRLAQLLRAGELTPVFVPSRENEALRDLVRAREAAREDLHRARQRVVHFLLRHQIHHPPTMKTRWTKTYVQWLTRLTFERRAEQVVFQEYYHTIVECEMRLKRLEEAIVMEAAEGANASVIQALQGLRRIGLVNAVTIAAEIGSFERFKSPMQLMAFLGLVPREYSSGESNRKGKMTKAGNASLRRLMVEAAWHYRHRPAVKGKLRTRLEELEPGIQEISWKAQNRLHKKYMRLVLQRGKHKNVAIGAVARELVGFVWATAREAERANA</sequence>
<name>A0ABN8TWR1_9BACL</name>
<dbReference type="EMBL" id="CALYLO010000001">
    <property type="protein sequence ID" value="CAH8243150.1"/>
    <property type="molecule type" value="Genomic_DNA"/>
</dbReference>
<reference evidence="3" key="1">
    <citation type="submission" date="2022-06" db="EMBL/GenBank/DDBJ databases">
        <authorList>
            <person name="Dietemann V."/>
            <person name="Ory F."/>
            <person name="Dainat B."/>
            <person name="Oberhansli S."/>
        </authorList>
    </citation>
    <scope>NUCLEOTIDE SEQUENCE</scope>
    <source>
        <strain evidence="3">Ena-SAMPLE-TAB-26-04-2022-14:26:32:270-5432</strain>
    </source>
</reference>
<feature type="domain" description="Transposase IS110-like N-terminal" evidence="1">
    <location>
        <begin position="8"/>
        <end position="153"/>
    </location>
</feature>
<feature type="domain" description="Transposase IS116/IS110/IS902 C-terminal" evidence="2">
    <location>
        <begin position="225"/>
        <end position="300"/>
    </location>
</feature>
<dbReference type="RefSeq" id="WP_213426487.1">
    <property type="nucleotide sequence ID" value="NZ_AP031286.1"/>
</dbReference>
<accession>A0ABN8TWR1</accession>
<dbReference type="NCBIfam" id="NF033542">
    <property type="entry name" value="transpos_IS110"/>
    <property type="match status" value="1"/>
</dbReference>
<evidence type="ECO:0000259" key="1">
    <source>
        <dbReference type="Pfam" id="PF01548"/>
    </source>
</evidence>